<dbReference type="InterPro" id="IPR050275">
    <property type="entry name" value="PGM_Phosphatase"/>
</dbReference>
<dbReference type="Pfam" id="PF00300">
    <property type="entry name" value="His_Phos_1"/>
    <property type="match status" value="1"/>
</dbReference>
<dbReference type="GO" id="GO:0005737">
    <property type="term" value="C:cytoplasm"/>
    <property type="evidence" value="ECO:0007669"/>
    <property type="project" value="TreeGrafter"/>
</dbReference>
<dbReference type="SUPFAM" id="SSF53254">
    <property type="entry name" value="Phosphoglycerate mutase-like"/>
    <property type="match status" value="1"/>
</dbReference>
<sequence>MSLKSPQSPYHDIPPVAAVEDGGPAISPGLVEKPHRFRYDVVQGFFIQNGPEPKHMEFEEMLRRNFGLIDNSPERWENLRKDVKELQDDAPEGVLYKVMFLGRHGQGWHNFGASKYGVDPWEDYWTFINGDGEITWGPDPELTPLGVSQAQAIQKCWKEQLPFNPPITSDEMRWYVSPLTRTGQTMLESWGELLTGVPEVWEDWREIYGSHTCDKRSSRTYIANRFPTFKIEEGFVEEDELWKADDRETDAHMQMRAQRAMDRLFGPEGAKETFISVTSHSAILRNLLAVLHHQPYPLATGEMIPVVVRATKLTPEEMDQQEVFSITRVRMD</sequence>
<accession>A0A1B9GEE8</accession>
<dbReference type="OrthoDB" id="496981at2759"/>
<reference evidence="2" key="3">
    <citation type="submission" date="2014-01" db="EMBL/GenBank/DDBJ databases">
        <title>Evolution of pathogenesis and genome organization in the Tremellales.</title>
        <authorList>
            <person name="Cuomo C."/>
            <person name="Litvintseva A."/>
            <person name="Heitman J."/>
            <person name="Chen Y."/>
            <person name="Sun S."/>
            <person name="Springer D."/>
            <person name="Dromer F."/>
            <person name="Young S."/>
            <person name="Zeng Q."/>
            <person name="Chapman S."/>
            <person name="Gujja S."/>
            <person name="Saif S."/>
            <person name="Birren B."/>
        </authorList>
    </citation>
    <scope>NUCLEOTIDE SEQUENCE</scope>
    <source>
        <strain evidence="2">CBS 10118</strain>
    </source>
</reference>
<evidence type="ECO:0000313" key="2">
    <source>
        <dbReference type="EMBL" id="OCF29369.1"/>
    </source>
</evidence>
<dbReference type="GO" id="GO:0016791">
    <property type="term" value="F:phosphatase activity"/>
    <property type="evidence" value="ECO:0007669"/>
    <property type="project" value="TreeGrafter"/>
</dbReference>
<dbReference type="Proteomes" id="UP000092730">
    <property type="component" value="Chromosome 1"/>
</dbReference>
<proteinExistence type="predicted"/>
<name>A0A1B9GEE8_9TREE</name>
<gene>
    <name evidence="2" type="ORF">I302_00871</name>
    <name evidence="3" type="ORF">I302_102184</name>
</gene>
<feature type="region of interest" description="Disordered" evidence="1">
    <location>
        <begin position="1"/>
        <end position="21"/>
    </location>
</feature>
<dbReference type="EMBL" id="CP144541">
    <property type="protein sequence ID" value="WVW80207.1"/>
    <property type="molecule type" value="Genomic_DNA"/>
</dbReference>
<dbReference type="EMBL" id="KI894018">
    <property type="protein sequence ID" value="OCF29369.1"/>
    <property type="molecule type" value="Genomic_DNA"/>
</dbReference>
<keyword evidence="4" id="KW-1185">Reference proteome</keyword>
<reference evidence="2" key="1">
    <citation type="submission" date="2013-07" db="EMBL/GenBank/DDBJ databases">
        <title>The Genome Sequence of Cryptococcus bestiolae CBS10118.</title>
        <authorList>
            <consortium name="The Broad Institute Genome Sequencing Platform"/>
            <person name="Cuomo C."/>
            <person name="Litvintseva A."/>
            <person name="Chen Y."/>
            <person name="Heitman J."/>
            <person name="Sun S."/>
            <person name="Springer D."/>
            <person name="Dromer F."/>
            <person name="Young S.K."/>
            <person name="Zeng Q."/>
            <person name="Gargeya S."/>
            <person name="Fitzgerald M."/>
            <person name="Abouelleil A."/>
            <person name="Alvarado L."/>
            <person name="Berlin A.M."/>
            <person name="Chapman S.B."/>
            <person name="Dewar J."/>
            <person name="Goldberg J."/>
            <person name="Griggs A."/>
            <person name="Gujja S."/>
            <person name="Hansen M."/>
            <person name="Howarth C."/>
            <person name="Imamovic A."/>
            <person name="Larimer J."/>
            <person name="McCowan C."/>
            <person name="Murphy C."/>
            <person name="Pearson M."/>
            <person name="Priest M."/>
            <person name="Roberts A."/>
            <person name="Saif S."/>
            <person name="Shea T."/>
            <person name="Sykes S."/>
            <person name="Wortman J."/>
            <person name="Nusbaum C."/>
            <person name="Birren B."/>
        </authorList>
    </citation>
    <scope>NUCLEOTIDE SEQUENCE [LARGE SCALE GENOMIC DNA]</scope>
    <source>
        <strain evidence="2">CBS 10118</strain>
    </source>
</reference>
<evidence type="ECO:0000313" key="4">
    <source>
        <dbReference type="Proteomes" id="UP000092730"/>
    </source>
</evidence>
<dbReference type="Gene3D" id="3.40.50.1240">
    <property type="entry name" value="Phosphoglycerate mutase-like"/>
    <property type="match status" value="1"/>
</dbReference>
<dbReference type="PANTHER" id="PTHR48100:SF1">
    <property type="entry name" value="HISTIDINE PHOSPHATASE FAMILY PROTEIN-RELATED"/>
    <property type="match status" value="1"/>
</dbReference>
<evidence type="ECO:0000256" key="1">
    <source>
        <dbReference type="SAM" id="MobiDB-lite"/>
    </source>
</evidence>
<dbReference type="InterPro" id="IPR029033">
    <property type="entry name" value="His_PPase_superfam"/>
</dbReference>
<organism evidence="2">
    <name type="scientific">Kwoniella bestiolae CBS 10118</name>
    <dbReference type="NCBI Taxonomy" id="1296100"/>
    <lineage>
        <taxon>Eukaryota</taxon>
        <taxon>Fungi</taxon>
        <taxon>Dikarya</taxon>
        <taxon>Basidiomycota</taxon>
        <taxon>Agaricomycotina</taxon>
        <taxon>Tremellomycetes</taxon>
        <taxon>Tremellales</taxon>
        <taxon>Cryptococcaceae</taxon>
        <taxon>Kwoniella</taxon>
    </lineage>
</organism>
<reference evidence="3" key="2">
    <citation type="submission" date="2013-07" db="EMBL/GenBank/DDBJ databases">
        <authorList>
            <consortium name="The Broad Institute Genome Sequencing Platform"/>
            <person name="Cuomo C."/>
            <person name="Litvintseva A."/>
            <person name="Chen Y."/>
            <person name="Heitman J."/>
            <person name="Sun S."/>
            <person name="Springer D."/>
            <person name="Dromer F."/>
            <person name="Young S.K."/>
            <person name="Zeng Q."/>
            <person name="Gargeya S."/>
            <person name="Fitzgerald M."/>
            <person name="Abouelleil A."/>
            <person name="Alvarado L."/>
            <person name="Berlin A.M."/>
            <person name="Chapman S.B."/>
            <person name="Dewar J."/>
            <person name="Goldberg J."/>
            <person name="Griggs A."/>
            <person name="Gujja S."/>
            <person name="Hansen M."/>
            <person name="Howarth C."/>
            <person name="Imamovic A."/>
            <person name="Larimer J."/>
            <person name="McCowan C."/>
            <person name="Murphy C."/>
            <person name="Pearson M."/>
            <person name="Priest M."/>
            <person name="Roberts A."/>
            <person name="Saif S."/>
            <person name="Shea T."/>
            <person name="Sykes S."/>
            <person name="Wortman J."/>
            <person name="Nusbaum C."/>
            <person name="Birren B."/>
        </authorList>
    </citation>
    <scope>NUCLEOTIDE SEQUENCE</scope>
    <source>
        <strain evidence="3">CBS 10118</strain>
    </source>
</reference>
<dbReference type="GeneID" id="30205270"/>
<dbReference type="VEuPathDB" id="FungiDB:I302_00871"/>
<reference evidence="3" key="4">
    <citation type="submission" date="2024-02" db="EMBL/GenBank/DDBJ databases">
        <title>Comparative genomics of Cryptococcus and Kwoniella reveals pathogenesis evolution and contrasting modes of karyotype evolution via chromosome fusion or intercentromeric recombination.</title>
        <authorList>
            <person name="Coelho M.A."/>
            <person name="David-Palma M."/>
            <person name="Shea T."/>
            <person name="Bowers K."/>
            <person name="McGinley-Smith S."/>
            <person name="Mohammad A.W."/>
            <person name="Gnirke A."/>
            <person name="Yurkov A.M."/>
            <person name="Nowrousian M."/>
            <person name="Sun S."/>
            <person name="Cuomo C.A."/>
            <person name="Heitman J."/>
        </authorList>
    </citation>
    <scope>NUCLEOTIDE SEQUENCE</scope>
    <source>
        <strain evidence="3">CBS 10118</strain>
    </source>
</reference>
<dbReference type="InterPro" id="IPR013078">
    <property type="entry name" value="His_Pase_superF_clade-1"/>
</dbReference>
<dbReference type="KEGG" id="kbi:30205270"/>
<dbReference type="AlphaFoldDB" id="A0A1B9GEE8"/>
<protein>
    <submittedName>
        <fullName evidence="2">Phosphoglycerate mutase</fullName>
    </submittedName>
</protein>
<evidence type="ECO:0000313" key="3">
    <source>
        <dbReference type="EMBL" id="WVW80207.1"/>
    </source>
</evidence>
<dbReference type="RefSeq" id="XP_019050439.1">
    <property type="nucleotide sequence ID" value="XM_019187561.1"/>
</dbReference>
<dbReference type="PANTHER" id="PTHR48100">
    <property type="entry name" value="BROAD-SPECIFICITY PHOSPHATASE YOR283W-RELATED"/>
    <property type="match status" value="1"/>
</dbReference>
<dbReference type="CDD" id="cd07067">
    <property type="entry name" value="HP_PGM_like"/>
    <property type="match status" value="1"/>
</dbReference>